<organism evidence="7 8">
    <name type="scientific">Rhodococcoides trifolii</name>
    <dbReference type="NCBI Taxonomy" id="908250"/>
    <lineage>
        <taxon>Bacteria</taxon>
        <taxon>Bacillati</taxon>
        <taxon>Actinomycetota</taxon>
        <taxon>Actinomycetes</taxon>
        <taxon>Mycobacteriales</taxon>
        <taxon>Nocardiaceae</taxon>
        <taxon>Rhodococcoides</taxon>
    </lineage>
</organism>
<evidence type="ECO:0000256" key="1">
    <source>
        <dbReference type="ARBA" id="ARBA00004651"/>
    </source>
</evidence>
<dbReference type="SUPFAM" id="SSF103473">
    <property type="entry name" value="MFS general substrate transporter"/>
    <property type="match status" value="1"/>
</dbReference>
<feature type="transmembrane region" description="Helical" evidence="5">
    <location>
        <begin position="92"/>
        <end position="112"/>
    </location>
</feature>
<dbReference type="Gene3D" id="1.20.1720.10">
    <property type="entry name" value="Multidrug resistance protein D"/>
    <property type="match status" value="1"/>
</dbReference>
<dbReference type="PANTHER" id="PTHR42718:SF49">
    <property type="entry name" value="EXPORT PROTEIN"/>
    <property type="match status" value="1"/>
</dbReference>
<dbReference type="PROSITE" id="PS50850">
    <property type="entry name" value="MFS"/>
    <property type="match status" value="1"/>
</dbReference>
<reference evidence="7" key="2">
    <citation type="submission" date="2020-09" db="EMBL/GenBank/DDBJ databases">
        <authorList>
            <person name="Sun Q."/>
            <person name="Sedlacek I."/>
        </authorList>
    </citation>
    <scope>NUCLEOTIDE SEQUENCE</scope>
    <source>
        <strain evidence="7">CCM 7905</strain>
    </source>
</reference>
<evidence type="ECO:0000313" key="7">
    <source>
        <dbReference type="EMBL" id="GGG00206.1"/>
    </source>
</evidence>
<dbReference type="GO" id="GO:0005886">
    <property type="term" value="C:plasma membrane"/>
    <property type="evidence" value="ECO:0007669"/>
    <property type="project" value="UniProtKB-SubCell"/>
</dbReference>
<keyword evidence="3 5" id="KW-1133">Transmembrane helix</keyword>
<feature type="transmembrane region" description="Helical" evidence="5">
    <location>
        <begin position="308"/>
        <end position="333"/>
    </location>
</feature>
<keyword evidence="4 5" id="KW-0472">Membrane</keyword>
<feature type="transmembrane region" description="Helical" evidence="5">
    <location>
        <begin position="449"/>
        <end position="467"/>
    </location>
</feature>
<accession>A0A917FQQ3</accession>
<keyword evidence="8" id="KW-1185">Reference proteome</keyword>
<evidence type="ECO:0000259" key="6">
    <source>
        <dbReference type="PROSITE" id="PS50850"/>
    </source>
</evidence>
<sequence>MRPILRIGLFTRPNNATLTVMNRSHALAVSALGTMLTLVAFTAPLATLNATASTLGADTAGRTWILSSMAIGLGAALLSSGTISDDFGRRRAFVIGCAVLAIGSLACALAPTTQVFVGARVVQGLGGAAIVAASLGIIAHAFPPGPERAAASGVWGASVGGGIALGPLVSATLDRFANWRDAYWLLVVAVVVLAVAAMRVVEESRADNRRGLDLTGTILLAAGVSTLLATLVEGRQGWVQVHVVVLAVAAVVLLGLFVVVELRSDTAMLDLGLFRQPPFVAATVAALATGAGIIALMSYMGAFLGGALGISALGGAFLLFAWSGSSVVTALLARRIPPRFGGRPQLGVGLIGVAVGQLALVGISADSTWVRFLPGLLVAGVASGVLNAALGREAVASVPAGRGGLGSGANNTARYVGSAIGVTVVAVIAARPGSGPAVAASLATGWNHAAVVTAVISLVGAAAVFWAHRATRSSTSIPSTSAVNT</sequence>
<feature type="transmembrane region" description="Helical" evidence="5">
    <location>
        <begin position="20"/>
        <end position="43"/>
    </location>
</feature>
<feature type="transmembrane region" description="Helical" evidence="5">
    <location>
        <begin position="345"/>
        <end position="363"/>
    </location>
</feature>
<evidence type="ECO:0000256" key="2">
    <source>
        <dbReference type="ARBA" id="ARBA00022692"/>
    </source>
</evidence>
<gene>
    <name evidence="7" type="ORF">GCM10007304_12660</name>
</gene>
<dbReference type="Proteomes" id="UP000654257">
    <property type="component" value="Unassembled WGS sequence"/>
</dbReference>
<dbReference type="EMBL" id="BMCU01000001">
    <property type="protein sequence ID" value="GGG00206.1"/>
    <property type="molecule type" value="Genomic_DNA"/>
</dbReference>
<evidence type="ECO:0000313" key="8">
    <source>
        <dbReference type="Proteomes" id="UP000654257"/>
    </source>
</evidence>
<keyword evidence="2 5" id="KW-0812">Transmembrane</keyword>
<dbReference type="Pfam" id="PF07690">
    <property type="entry name" value="MFS_1"/>
    <property type="match status" value="1"/>
</dbReference>
<feature type="transmembrane region" description="Helical" evidence="5">
    <location>
        <begin position="149"/>
        <end position="170"/>
    </location>
</feature>
<evidence type="ECO:0000256" key="3">
    <source>
        <dbReference type="ARBA" id="ARBA00022989"/>
    </source>
</evidence>
<name>A0A917FQQ3_9NOCA</name>
<dbReference type="CDD" id="cd17321">
    <property type="entry name" value="MFS_MMR_MDR_like"/>
    <property type="match status" value="1"/>
</dbReference>
<feature type="transmembrane region" description="Helical" evidence="5">
    <location>
        <begin position="238"/>
        <end position="259"/>
    </location>
</feature>
<dbReference type="InterPro" id="IPR011701">
    <property type="entry name" value="MFS"/>
</dbReference>
<evidence type="ECO:0000256" key="5">
    <source>
        <dbReference type="SAM" id="Phobius"/>
    </source>
</evidence>
<feature type="transmembrane region" description="Helical" evidence="5">
    <location>
        <begin position="124"/>
        <end position="142"/>
    </location>
</feature>
<dbReference type="InterPro" id="IPR020846">
    <property type="entry name" value="MFS_dom"/>
</dbReference>
<reference evidence="7" key="1">
    <citation type="journal article" date="2014" name="Int. J. Syst. Evol. Microbiol.">
        <title>Complete genome sequence of Corynebacterium casei LMG S-19264T (=DSM 44701T), isolated from a smear-ripened cheese.</title>
        <authorList>
            <consortium name="US DOE Joint Genome Institute (JGI-PGF)"/>
            <person name="Walter F."/>
            <person name="Albersmeier A."/>
            <person name="Kalinowski J."/>
            <person name="Ruckert C."/>
        </authorList>
    </citation>
    <scope>NUCLEOTIDE SEQUENCE</scope>
    <source>
        <strain evidence="7">CCM 7905</strain>
    </source>
</reference>
<feature type="transmembrane region" description="Helical" evidence="5">
    <location>
        <begin position="63"/>
        <end position="80"/>
    </location>
</feature>
<feature type="transmembrane region" description="Helical" evidence="5">
    <location>
        <begin position="279"/>
        <end position="302"/>
    </location>
</feature>
<proteinExistence type="predicted"/>
<dbReference type="GO" id="GO:0022857">
    <property type="term" value="F:transmembrane transporter activity"/>
    <property type="evidence" value="ECO:0007669"/>
    <property type="project" value="InterPro"/>
</dbReference>
<dbReference type="PANTHER" id="PTHR42718">
    <property type="entry name" value="MAJOR FACILITATOR SUPERFAMILY MULTIDRUG TRANSPORTER MFSC"/>
    <property type="match status" value="1"/>
</dbReference>
<feature type="transmembrane region" description="Helical" evidence="5">
    <location>
        <begin position="369"/>
        <end position="391"/>
    </location>
</feature>
<dbReference type="AlphaFoldDB" id="A0A917FQQ3"/>
<feature type="transmembrane region" description="Helical" evidence="5">
    <location>
        <begin position="182"/>
        <end position="200"/>
    </location>
</feature>
<feature type="transmembrane region" description="Helical" evidence="5">
    <location>
        <begin position="412"/>
        <end position="429"/>
    </location>
</feature>
<feature type="domain" description="Major facilitator superfamily (MFS) profile" evidence="6">
    <location>
        <begin position="26"/>
        <end position="472"/>
    </location>
</feature>
<feature type="transmembrane region" description="Helical" evidence="5">
    <location>
        <begin position="212"/>
        <end position="232"/>
    </location>
</feature>
<comment type="subcellular location">
    <subcellularLocation>
        <location evidence="1">Cell membrane</location>
        <topology evidence="1">Multi-pass membrane protein</topology>
    </subcellularLocation>
</comment>
<comment type="caution">
    <text evidence="7">The sequence shown here is derived from an EMBL/GenBank/DDBJ whole genome shotgun (WGS) entry which is preliminary data.</text>
</comment>
<dbReference type="Gene3D" id="1.20.1250.20">
    <property type="entry name" value="MFS general substrate transporter like domains"/>
    <property type="match status" value="1"/>
</dbReference>
<dbReference type="InterPro" id="IPR036259">
    <property type="entry name" value="MFS_trans_sf"/>
</dbReference>
<evidence type="ECO:0000256" key="4">
    <source>
        <dbReference type="ARBA" id="ARBA00023136"/>
    </source>
</evidence>
<protein>
    <submittedName>
        <fullName evidence="7">MFS transporter</fullName>
    </submittedName>
</protein>